<proteinExistence type="inferred from homology"/>
<dbReference type="SMART" id="SM00915">
    <property type="entry name" value="Jacalin"/>
    <property type="match status" value="3"/>
</dbReference>
<dbReference type="Gene3D" id="2.100.10.30">
    <property type="entry name" value="Jacalin-like lectin domain"/>
    <property type="match status" value="3"/>
</dbReference>
<dbReference type="CDD" id="cd09612">
    <property type="entry name" value="Jacalin"/>
    <property type="match status" value="3"/>
</dbReference>
<feature type="region of interest" description="Disordered" evidence="3">
    <location>
        <begin position="397"/>
        <end position="425"/>
    </location>
</feature>
<comment type="similarity">
    <text evidence="1">Belongs to the jacalin lectin family.</text>
</comment>
<dbReference type="Pfam" id="PF01419">
    <property type="entry name" value="Jacalin"/>
    <property type="match status" value="3"/>
</dbReference>
<dbReference type="EMBL" id="GISG01165705">
    <property type="protein sequence ID" value="MBA4650572.1"/>
    <property type="molecule type" value="Transcribed_RNA"/>
</dbReference>
<evidence type="ECO:0000256" key="2">
    <source>
        <dbReference type="ARBA" id="ARBA00022734"/>
    </source>
</evidence>
<evidence type="ECO:0000256" key="1">
    <source>
        <dbReference type="ARBA" id="ARBA00006568"/>
    </source>
</evidence>
<accession>A0A7C8ZSC9</accession>
<evidence type="ECO:0000256" key="3">
    <source>
        <dbReference type="SAM" id="MobiDB-lite"/>
    </source>
</evidence>
<dbReference type="InterPro" id="IPR036404">
    <property type="entry name" value="Jacalin-like_lectin_dom_sf"/>
</dbReference>
<protein>
    <recommendedName>
        <fullName evidence="4">Jacalin-type lectin domain-containing protein</fullName>
    </recommendedName>
</protein>
<feature type="domain" description="Jacalin-type lectin" evidence="4">
    <location>
        <begin position="7"/>
        <end position="149"/>
    </location>
</feature>
<dbReference type="PANTHER" id="PTHR47293">
    <property type="entry name" value="JACALIN-RELATED LECTIN 3"/>
    <property type="match status" value="1"/>
</dbReference>
<keyword evidence="2" id="KW-0430">Lectin</keyword>
<name>A0A7C8ZSC9_OPUST</name>
<dbReference type="InterPro" id="IPR033734">
    <property type="entry name" value="Jacalin-like_lectin_dom_plant"/>
</dbReference>
<evidence type="ECO:0000259" key="4">
    <source>
        <dbReference type="PROSITE" id="PS51752"/>
    </source>
</evidence>
<feature type="domain" description="Jacalin-type lectin" evidence="4">
    <location>
        <begin position="447"/>
        <end position="589"/>
    </location>
</feature>
<reference evidence="5" key="1">
    <citation type="journal article" date="2013" name="J. Plant Res.">
        <title>Effect of fungi and light on seed germination of three Opuntia species from semiarid lands of central Mexico.</title>
        <authorList>
            <person name="Delgado-Sanchez P."/>
            <person name="Jimenez-Bremont J.F."/>
            <person name="Guerrero-Gonzalez Mde L."/>
            <person name="Flores J."/>
        </authorList>
    </citation>
    <scope>NUCLEOTIDE SEQUENCE</scope>
    <source>
        <tissue evidence="5">Cladode</tissue>
    </source>
</reference>
<dbReference type="AlphaFoldDB" id="A0A7C8ZSC9"/>
<evidence type="ECO:0000313" key="5">
    <source>
        <dbReference type="EMBL" id="MBA4650572.1"/>
    </source>
</evidence>
<dbReference type="InterPro" id="IPR001229">
    <property type="entry name" value="Jacalin-like_lectin_dom"/>
</dbReference>
<feature type="domain" description="Jacalin-type lectin" evidence="4">
    <location>
        <begin position="253"/>
        <end position="394"/>
    </location>
</feature>
<organism evidence="5">
    <name type="scientific">Opuntia streptacantha</name>
    <name type="common">Prickly pear cactus</name>
    <name type="synonym">Opuntia cardona</name>
    <dbReference type="NCBI Taxonomy" id="393608"/>
    <lineage>
        <taxon>Eukaryota</taxon>
        <taxon>Viridiplantae</taxon>
        <taxon>Streptophyta</taxon>
        <taxon>Embryophyta</taxon>
        <taxon>Tracheophyta</taxon>
        <taxon>Spermatophyta</taxon>
        <taxon>Magnoliopsida</taxon>
        <taxon>eudicotyledons</taxon>
        <taxon>Gunneridae</taxon>
        <taxon>Pentapetalae</taxon>
        <taxon>Caryophyllales</taxon>
        <taxon>Cactineae</taxon>
        <taxon>Cactaceae</taxon>
        <taxon>Opuntioideae</taxon>
        <taxon>Opuntia</taxon>
    </lineage>
</organism>
<dbReference type="GO" id="GO:0030246">
    <property type="term" value="F:carbohydrate binding"/>
    <property type="evidence" value="ECO:0007669"/>
    <property type="project" value="UniProtKB-KW"/>
</dbReference>
<reference evidence="5" key="2">
    <citation type="submission" date="2020-07" db="EMBL/GenBank/DDBJ databases">
        <authorList>
            <person name="Vera ALvarez R."/>
            <person name="Arias-Moreno D.M."/>
            <person name="Jimenez-Jacinto V."/>
            <person name="Jimenez-Bremont J.F."/>
            <person name="Swaminathan K."/>
            <person name="Moose S.P."/>
            <person name="Guerrero-Gonzalez M.L."/>
            <person name="Marino-Ramirez L."/>
            <person name="Landsman D."/>
            <person name="Rodriguez-Kessler M."/>
            <person name="Delgado-Sanchez P."/>
        </authorList>
    </citation>
    <scope>NUCLEOTIDE SEQUENCE</scope>
    <source>
        <tissue evidence="5">Cladode</tissue>
    </source>
</reference>
<dbReference type="PROSITE" id="PS51752">
    <property type="entry name" value="JACALIN_LECTIN"/>
    <property type="match status" value="3"/>
</dbReference>
<dbReference type="PANTHER" id="PTHR47293:SF68">
    <property type="entry name" value="JACALIN-RELATED LECTIN 3"/>
    <property type="match status" value="1"/>
</dbReference>
<sequence length="606" mass="66007">MDHEKKPVAVGPMGATSGSKWDDGVYSTVRQIVLTHGAGIDSIQFEYDKQGSSVWSDKHGGTGGYKTDKVKLGYPEEFLTSIHGYYGALYEGGPICVRSLTFVSNDRTYGPFGVNQGTFFSIPKGGEKIVGFFGRCGWFLDAIGAYMGPVPQINASRALIYSQQSYVVSGAEDTGYSVIRGSLGADYDIVLAIKQKENMRNAPPMVTADYTNVSPVTYSRQNSYSDYSDIEGKDKVLALPPPSKKKLSEIKDLYTHETWGGSGGTPFDDGKHTGIRQINISRNIGIVYIKVLYEDNGQAVWGSRNGGTGGFKSDKIVFNYPYEILTHVTGFYGPTMISPAIIKSLTFYTTNGKYGPFGEEQGVPFSTKLKEGIIVGFHGRKGLFLDAIGVHVKEGKVTPPQVRPPPPLHDEAKPVAGNGDPLWPSKQIAAKGLPSRESYKVVKESAPCGPGPWGGDGGKPWDDGVFTGIKQIFLTRSEAICSIQIEYDRNGQSVWSVKHGGNSGTNTHRIKLEYPHEVLTCISGYYGPIGNEHSKVINSLTFYTSRGKYGPFGEEIGTFFTSTTTEGKVVGFHGRSSLYLDAIGVHMQHWLGSHKQSKPGFFNMFG</sequence>
<dbReference type="FunFam" id="2.100.10.30:FF:000001">
    <property type="entry name" value="Jacalin-related lectin 33"/>
    <property type="match status" value="3"/>
</dbReference>
<dbReference type="SUPFAM" id="SSF51101">
    <property type="entry name" value="Mannose-binding lectins"/>
    <property type="match status" value="3"/>
</dbReference>